<sequence>MPRGRAVLVVSLLVTALALGGCANGPGPATSVPTPVATDVPAPPAIAGVTPPAQARVDGEEAAIEVEPATQRALEDAQIEVRTEEPTLGQLPGWADGQDTVHLPITDGQVFLAPPPRGRVQTSGSLMLSRRGGTVDLADLVVDLDAARVTGSVDGRPATVFDLDLSRARVEDLPSLPATVVDVSATMTDDVRGVIRDRLGVDLPPPLTRADLELRLRPVTG</sequence>
<dbReference type="Proteomes" id="UP001300763">
    <property type="component" value="Unassembled WGS sequence"/>
</dbReference>
<gene>
    <name evidence="2" type="ORF">PGB27_00870</name>
</gene>
<reference evidence="2 3" key="1">
    <citation type="submission" date="2023-02" db="EMBL/GenBank/DDBJ databases">
        <title>Genome sequencing required for Actinomycetospora new species description.</title>
        <authorList>
            <person name="Saimee Y."/>
            <person name="Duangmal K."/>
        </authorList>
    </citation>
    <scope>NUCLEOTIDE SEQUENCE [LARGE SCALE GENOMIC DNA]</scope>
    <source>
        <strain evidence="2 3">DW7H6</strain>
    </source>
</reference>
<dbReference type="EMBL" id="JAQZAO010000001">
    <property type="protein sequence ID" value="MDD7963885.1"/>
    <property type="molecule type" value="Genomic_DNA"/>
</dbReference>
<keyword evidence="1" id="KW-0732">Signal</keyword>
<proteinExistence type="predicted"/>
<dbReference type="RefSeq" id="WP_274198438.1">
    <property type="nucleotide sequence ID" value="NZ_JAQZAO010000001.1"/>
</dbReference>
<protein>
    <recommendedName>
        <fullName evidence="4">Lipoprotein</fullName>
    </recommendedName>
</protein>
<comment type="caution">
    <text evidence="2">The sequence shown here is derived from an EMBL/GenBank/DDBJ whole genome shotgun (WGS) entry which is preliminary data.</text>
</comment>
<feature type="chain" id="PRO_5045840625" description="Lipoprotein" evidence="1">
    <location>
        <begin position="24"/>
        <end position="221"/>
    </location>
</feature>
<evidence type="ECO:0008006" key="4">
    <source>
        <dbReference type="Google" id="ProtNLM"/>
    </source>
</evidence>
<name>A0ABT5SM15_9PSEU</name>
<organism evidence="2 3">
    <name type="scientific">Actinomycetospora lemnae</name>
    <dbReference type="NCBI Taxonomy" id="3019891"/>
    <lineage>
        <taxon>Bacteria</taxon>
        <taxon>Bacillati</taxon>
        <taxon>Actinomycetota</taxon>
        <taxon>Actinomycetes</taxon>
        <taxon>Pseudonocardiales</taxon>
        <taxon>Pseudonocardiaceae</taxon>
        <taxon>Actinomycetospora</taxon>
    </lineage>
</organism>
<evidence type="ECO:0000313" key="2">
    <source>
        <dbReference type="EMBL" id="MDD7963885.1"/>
    </source>
</evidence>
<accession>A0ABT5SM15</accession>
<evidence type="ECO:0000256" key="1">
    <source>
        <dbReference type="SAM" id="SignalP"/>
    </source>
</evidence>
<dbReference type="PROSITE" id="PS51257">
    <property type="entry name" value="PROKAR_LIPOPROTEIN"/>
    <property type="match status" value="1"/>
</dbReference>
<feature type="signal peptide" evidence="1">
    <location>
        <begin position="1"/>
        <end position="23"/>
    </location>
</feature>
<evidence type="ECO:0000313" key="3">
    <source>
        <dbReference type="Proteomes" id="UP001300763"/>
    </source>
</evidence>
<keyword evidence="3" id="KW-1185">Reference proteome</keyword>